<dbReference type="InterPro" id="IPR042226">
    <property type="entry name" value="eFR1_2_sf"/>
</dbReference>
<proteinExistence type="inferred from homology"/>
<dbReference type="InterPro" id="IPR005141">
    <property type="entry name" value="eRF1_2"/>
</dbReference>
<dbReference type="Gene3D" id="3.30.420.60">
    <property type="entry name" value="eRF1 domain 2"/>
    <property type="match status" value="1"/>
</dbReference>
<dbReference type="GO" id="GO:0005737">
    <property type="term" value="C:cytoplasm"/>
    <property type="evidence" value="ECO:0007669"/>
    <property type="project" value="UniProtKB-SubCell"/>
</dbReference>
<name>A0A6G1GDV0_9PEZI</name>
<keyword evidence="9" id="KW-1185">Reference proteome</keyword>
<evidence type="ECO:0000256" key="4">
    <source>
        <dbReference type="ARBA" id="ARBA00022490"/>
    </source>
</evidence>
<dbReference type="InterPro" id="IPR029064">
    <property type="entry name" value="Ribosomal_eL30-like_sf"/>
</dbReference>
<comment type="similarity">
    <text evidence="3 6">Belongs to the eukaryotic release factor 1 family. Pelota subfamily.</text>
</comment>
<evidence type="ECO:0000259" key="7">
    <source>
        <dbReference type="SMART" id="SM01194"/>
    </source>
</evidence>
<dbReference type="Gene3D" id="3.30.1330.30">
    <property type="match status" value="1"/>
</dbReference>
<dbReference type="SUPFAM" id="SSF53137">
    <property type="entry name" value="Translational machinery components"/>
    <property type="match status" value="1"/>
</dbReference>
<dbReference type="InterPro" id="IPR038069">
    <property type="entry name" value="Pelota/DOM34_N"/>
</dbReference>
<gene>
    <name evidence="8 10" type="ORF">P152DRAFT_478799</name>
</gene>
<dbReference type="FunFam" id="2.30.30.870:FF:000001">
    <property type="entry name" value="Protein pelota homolog"/>
    <property type="match status" value="1"/>
</dbReference>
<dbReference type="RefSeq" id="XP_033537859.1">
    <property type="nucleotide sequence ID" value="XM_033681679.1"/>
</dbReference>
<evidence type="ECO:0000256" key="1">
    <source>
        <dbReference type="ARBA" id="ARBA00001968"/>
    </source>
</evidence>
<reference evidence="10" key="2">
    <citation type="submission" date="2020-04" db="EMBL/GenBank/DDBJ databases">
        <authorList>
            <consortium name="NCBI Genome Project"/>
        </authorList>
    </citation>
    <scope>NUCLEOTIDE SEQUENCE</scope>
    <source>
        <strain evidence="10">CBS 781.70</strain>
    </source>
</reference>
<comment type="subcellular location">
    <subcellularLocation>
        <location evidence="2 6">Cytoplasm</location>
    </subcellularLocation>
</comment>
<dbReference type="GO" id="GO:0071025">
    <property type="term" value="P:RNA surveillance"/>
    <property type="evidence" value="ECO:0007669"/>
    <property type="project" value="InterPro"/>
</dbReference>
<dbReference type="SUPFAM" id="SSF55315">
    <property type="entry name" value="L30e-like"/>
    <property type="match status" value="1"/>
</dbReference>
<dbReference type="GO" id="GO:0070481">
    <property type="term" value="P:nuclear-transcribed mRNA catabolic process, non-stop decay"/>
    <property type="evidence" value="ECO:0007669"/>
    <property type="project" value="InterPro"/>
</dbReference>
<dbReference type="GO" id="GO:0046872">
    <property type="term" value="F:metal ion binding"/>
    <property type="evidence" value="ECO:0007669"/>
    <property type="project" value="UniProtKB-KW"/>
</dbReference>
<dbReference type="GO" id="GO:0070966">
    <property type="term" value="P:nuclear-transcribed mRNA catabolic process, no-go decay"/>
    <property type="evidence" value="ECO:0007669"/>
    <property type="project" value="InterPro"/>
</dbReference>
<dbReference type="SMART" id="SM01194">
    <property type="entry name" value="eRF1_1"/>
    <property type="match status" value="1"/>
</dbReference>
<reference evidence="8 10" key="1">
    <citation type="submission" date="2020-01" db="EMBL/GenBank/DDBJ databases">
        <authorList>
            <consortium name="DOE Joint Genome Institute"/>
            <person name="Haridas S."/>
            <person name="Albert R."/>
            <person name="Binder M."/>
            <person name="Bloem J."/>
            <person name="Labutti K."/>
            <person name="Salamov A."/>
            <person name="Andreopoulos B."/>
            <person name="Baker S.E."/>
            <person name="Barry K."/>
            <person name="Bills G."/>
            <person name="Bluhm B.H."/>
            <person name="Cannon C."/>
            <person name="Castanera R."/>
            <person name="Culley D.E."/>
            <person name="Daum C."/>
            <person name="Ezra D."/>
            <person name="Gonzalez J.B."/>
            <person name="Henrissat B."/>
            <person name="Kuo A."/>
            <person name="Liang C."/>
            <person name="Lipzen A."/>
            <person name="Lutzoni F."/>
            <person name="Magnuson J."/>
            <person name="Mondo S."/>
            <person name="Nolan M."/>
            <person name="Ohm R."/>
            <person name="Pangilinan J."/>
            <person name="Park H.-J."/>
            <person name="Ramirez L."/>
            <person name="Alfaro M."/>
            <person name="Sun H."/>
            <person name="Tritt A."/>
            <person name="Yoshinaga Y."/>
            <person name="Zwiers L.-H."/>
            <person name="Turgeon B.G."/>
            <person name="Goodwin S.B."/>
            <person name="Spatafora J.W."/>
            <person name="Crous P.W."/>
            <person name="Grigoriev I.V."/>
        </authorList>
    </citation>
    <scope>NUCLEOTIDE SEQUENCE</scope>
    <source>
        <strain evidence="8 10">CBS 781.70</strain>
    </source>
</reference>
<evidence type="ECO:0000256" key="5">
    <source>
        <dbReference type="ARBA" id="ARBA00022723"/>
    </source>
</evidence>
<dbReference type="InterPro" id="IPR004405">
    <property type="entry name" value="TF_pelota"/>
</dbReference>
<comment type="function">
    <text evidence="6">Component of the Dom34-Hbs1 complex, a complex that recognizes stalled ribosomes and triggers the No-Go Decay (NGD) pathway (PubMed:20890290). In the Dom34-Hbs1 complex, dom34 recognizes ribosomes stalled at the 3' end of an mRNA and engages stalled ribosomes by destabilizing mRNA in the mRNA channel. Following ribosome-binding, the Dom34-Hbs1 complex promotes the disassembly of stalled ribosomes, followed by degradation of damaged mRNAs as part of the NGD pathway.</text>
</comment>
<dbReference type="InterPro" id="IPR005140">
    <property type="entry name" value="eRF1_Pelota-like_N"/>
</dbReference>
<evidence type="ECO:0000256" key="6">
    <source>
        <dbReference type="RuleBase" id="RU362019"/>
    </source>
</evidence>
<dbReference type="EMBL" id="ML975150">
    <property type="protein sequence ID" value="KAF1816228.1"/>
    <property type="molecule type" value="Genomic_DNA"/>
</dbReference>
<dbReference type="NCBIfam" id="TIGR00111">
    <property type="entry name" value="pelota"/>
    <property type="match status" value="1"/>
</dbReference>
<feature type="domain" description="eRF1/Pelota-like N-terminal" evidence="7">
    <location>
        <begin position="1"/>
        <end position="131"/>
    </location>
</feature>
<dbReference type="InterPro" id="IPR058547">
    <property type="entry name" value="Pelota_N"/>
</dbReference>
<reference evidence="10" key="3">
    <citation type="submission" date="2025-04" db="UniProtKB">
        <authorList>
            <consortium name="RefSeq"/>
        </authorList>
    </citation>
    <scope>IDENTIFICATION</scope>
    <source>
        <strain evidence="10">CBS 781.70</strain>
    </source>
</reference>
<dbReference type="GO" id="GO:0032790">
    <property type="term" value="P:ribosome disassembly"/>
    <property type="evidence" value="ECO:0007669"/>
    <property type="project" value="TreeGrafter"/>
</dbReference>
<dbReference type="InterPro" id="IPR005142">
    <property type="entry name" value="eRF1_3"/>
</dbReference>
<dbReference type="GeneID" id="54422249"/>
<dbReference type="Pfam" id="PF03464">
    <property type="entry name" value="eRF1_2"/>
    <property type="match status" value="1"/>
</dbReference>
<evidence type="ECO:0000313" key="8">
    <source>
        <dbReference type="EMBL" id="KAF1816228.1"/>
    </source>
</evidence>
<evidence type="ECO:0000256" key="3">
    <source>
        <dbReference type="ARBA" id="ARBA00009504"/>
    </source>
</evidence>
<organism evidence="8">
    <name type="scientific">Eremomyces bilateralis CBS 781.70</name>
    <dbReference type="NCBI Taxonomy" id="1392243"/>
    <lineage>
        <taxon>Eukaryota</taxon>
        <taxon>Fungi</taxon>
        <taxon>Dikarya</taxon>
        <taxon>Ascomycota</taxon>
        <taxon>Pezizomycotina</taxon>
        <taxon>Dothideomycetes</taxon>
        <taxon>Dothideomycetes incertae sedis</taxon>
        <taxon>Eremomycetales</taxon>
        <taxon>Eremomycetaceae</taxon>
        <taxon>Eremomyces</taxon>
    </lineage>
</organism>
<protein>
    <recommendedName>
        <fullName evidence="6">Protein DOM34 homolog</fullName>
    </recommendedName>
</protein>
<comment type="cofactor">
    <cofactor evidence="1 6">
        <name>a divalent metal cation</name>
        <dbReference type="ChEBI" id="CHEBI:60240"/>
    </cofactor>
</comment>
<evidence type="ECO:0000256" key="2">
    <source>
        <dbReference type="ARBA" id="ARBA00004496"/>
    </source>
</evidence>
<keyword evidence="4 6" id="KW-0963">Cytoplasm</keyword>
<dbReference type="PANTHER" id="PTHR10853">
    <property type="entry name" value="PELOTA"/>
    <property type="match status" value="1"/>
</dbReference>
<accession>A0A6G1GDV0</accession>
<dbReference type="OrthoDB" id="10249111at2759"/>
<dbReference type="SUPFAM" id="SSF159065">
    <property type="entry name" value="Dom34/Pelota N-terminal domain-like"/>
    <property type="match status" value="1"/>
</dbReference>
<dbReference type="GO" id="GO:0070651">
    <property type="term" value="P:nonfunctional rRNA decay"/>
    <property type="evidence" value="ECO:0007669"/>
    <property type="project" value="TreeGrafter"/>
</dbReference>
<dbReference type="Pfam" id="PF03465">
    <property type="entry name" value="eRF1_3"/>
    <property type="match status" value="1"/>
</dbReference>
<dbReference type="PANTHER" id="PTHR10853:SF0">
    <property type="entry name" value="PROTEIN PELOTA HOMOLOG"/>
    <property type="match status" value="1"/>
</dbReference>
<evidence type="ECO:0000313" key="10">
    <source>
        <dbReference type="RefSeq" id="XP_033537859.1"/>
    </source>
</evidence>
<dbReference type="Pfam" id="PF26356">
    <property type="entry name" value="Pelota_N"/>
    <property type="match status" value="1"/>
</dbReference>
<dbReference type="Gene3D" id="2.30.30.870">
    <property type="entry name" value="Pelota, domain A"/>
    <property type="match status" value="1"/>
</dbReference>
<dbReference type="AlphaFoldDB" id="A0A6G1GDV0"/>
<dbReference type="Proteomes" id="UP000504638">
    <property type="component" value="Unplaced"/>
</dbReference>
<keyword evidence="5 6" id="KW-0479">Metal-binding</keyword>
<sequence length="405" mass="44098">MKLVKQNIESKDQTGSVTLIPEEPEDMWHIYNLIQNKDIVRASTVRRVVKETSDGSNQSSRVLTKLTIRVTSTDFDSGSSHLRVSGQIAEANDFAGLGSFHTLDLELSRQFALEKPSWDAIAIETLRTALDATSRASLWAVLMREGYANICLVTEFQTVIRQRVEVPLPKKRGGGRDGGYDSAMLRFHRTLLQTLLRHLDLTTEPRPPLLIASPGFAAQNFLAYIKTAAASAPASASSATDPNSDAIPVSGKVLNSYIPSIHLAHSNNASPSSIPSLISSPALKKALDTTRSAGDAAALDKLHKHLRDDDNRAWYGAVPIFKAFAQGVIAHGSVLLVSDRLFRASEVAERKRWVVLVEGCREQGAECRVVSSAHEVGRRLEALGGVAAILAWGVDGLDQEEEDME</sequence>
<evidence type="ECO:0000313" key="9">
    <source>
        <dbReference type="Proteomes" id="UP000504638"/>
    </source>
</evidence>